<organism evidence="1 2">
    <name type="scientific">Mesorhizobium plurifarium</name>
    <dbReference type="NCBI Taxonomy" id="69974"/>
    <lineage>
        <taxon>Bacteria</taxon>
        <taxon>Pseudomonadati</taxon>
        <taxon>Pseudomonadota</taxon>
        <taxon>Alphaproteobacteria</taxon>
        <taxon>Hyphomicrobiales</taxon>
        <taxon>Phyllobacteriaceae</taxon>
        <taxon>Mesorhizobium</taxon>
    </lineage>
</organism>
<gene>
    <name evidence="1" type="ORF">MPLDJ20_220092</name>
</gene>
<dbReference type="Proteomes" id="UP000046373">
    <property type="component" value="Unassembled WGS sequence"/>
</dbReference>
<evidence type="ECO:0000313" key="1">
    <source>
        <dbReference type="EMBL" id="CDX38209.1"/>
    </source>
</evidence>
<accession>A0A090F9H9</accession>
<dbReference type="EMBL" id="CCNB01000015">
    <property type="protein sequence ID" value="CDX38209.1"/>
    <property type="molecule type" value="Genomic_DNA"/>
</dbReference>
<reference evidence="1 2" key="1">
    <citation type="submission" date="2014-08" db="EMBL/GenBank/DDBJ databases">
        <authorList>
            <person name="Moulin Lionel"/>
        </authorList>
    </citation>
    <scope>NUCLEOTIDE SEQUENCE [LARGE SCALE GENOMIC DNA]</scope>
</reference>
<protein>
    <submittedName>
        <fullName evidence="1">Uncharacterized protein</fullName>
    </submittedName>
</protein>
<proteinExistence type="predicted"/>
<evidence type="ECO:0000313" key="2">
    <source>
        <dbReference type="Proteomes" id="UP000046373"/>
    </source>
</evidence>
<dbReference type="AlphaFoldDB" id="A0A090F9H9"/>
<sequence>MLISSPLGKVLDLCQLAVCVAMLAGCVGRARRRGRREIDYEGMLELGCREKSPDFRFVRGTATFLVAHIVFELSTVSQAPIEILGSWPDRRPFPS</sequence>
<name>A0A090F9H9_MESPL</name>